<reference evidence="2" key="1">
    <citation type="submission" date="2020-01" db="EMBL/GenBank/DDBJ databases">
        <title>Genome sequence of Kobresia littledalei, the first chromosome-level genome in the family Cyperaceae.</title>
        <authorList>
            <person name="Qu G."/>
        </authorList>
    </citation>
    <scope>NUCLEOTIDE SEQUENCE</scope>
    <source>
        <strain evidence="2">C.B.Clarke</strain>
        <tissue evidence="2">Leaf</tissue>
    </source>
</reference>
<dbReference type="AlphaFoldDB" id="A0A833RPK5"/>
<feature type="compositionally biased region" description="Polar residues" evidence="1">
    <location>
        <begin position="1"/>
        <end position="10"/>
    </location>
</feature>
<feature type="region of interest" description="Disordered" evidence="1">
    <location>
        <begin position="1"/>
        <end position="21"/>
    </location>
</feature>
<proteinExistence type="predicted"/>
<keyword evidence="3" id="KW-1185">Reference proteome</keyword>
<evidence type="ECO:0000313" key="2">
    <source>
        <dbReference type="EMBL" id="KAF3337954.1"/>
    </source>
</evidence>
<dbReference type="PANTHER" id="PTHR48191">
    <property type="entry name" value="PROTEIN HHL1 CHLOROPLASTIC"/>
    <property type="match status" value="1"/>
</dbReference>
<evidence type="ECO:0000313" key="3">
    <source>
        <dbReference type="Proteomes" id="UP000623129"/>
    </source>
</evidence>
<comment type="caution">
    <text evidence="2">The sequence shown here is derived from an EMBL/GenBank/DDBJ whole genome shotgun (WGS) entry which is preliminary data.</text>
</comment>
<name>A0A833RPK5_9POAL</name>
<evidence type="ECO:0000256" key="1">
    <source>
        <dbReference type="SAM" id="MobiDB-lite"/>
    </source>
</evidence>
<sequence length="222" mass="24684">MEVTSMSSLRSMVRPSLSQPKPAWANPAVLSAGVGSLKVKRNRLVVVARKGNRGMPPQYRNTPPPPSPPKFDPNGNPQFVIFVRNADLKIWFPLTMVEGGSTAKLIVSAKETFIGKYLYKDTIARNLASVIYKDEKEIEKIAKLKYRVLNNANEFRYGFKLVENGNMQAAARSSNVIELPRKEEIKSVVDKVKNFFSEATSEAKESFGKLTSLGSIETESES</sequence>
<dbReference type="OrthoDB" id="566705at2759"/>
<organism evidence="2 3">
    <name type="scientific">Carex littledalei</name>
    <dbReference type="NCBI Taxonomy" id="544730"/>
    <lineage>
        <taxon>Eukaryota</taxon>
        <taxon>Viridiplantae</taxon>
        <taxon>Streptophyta</taxon>
        <taxon>Embryophyta</taxon>
        <taxon>Tracheophyta</taxon>
        <taxon>Spermatophyta</taxon>
        <taxon>Magnoliopsida</taxon>
        <taxon>Liliopsida</taxon>
        <taxon>Poales</taxon>
        <taxon>Cyperaceae</taxon>
        <taxon>Cyperoideae</taxon>
        <taxon>Cariceae</taxon>
        <taxon>Carex</taxon>
        <taxon>Carex subgen. Euthyceras</taxon>
    </lineage>
</organism>
<gene>
    <name evidence="2" type="ORF">FCM35_KLT18541</name>
</gene>
<dbReference type="Pfam" id="PF20133">
    <property type="entry name" value="HHL1-like"/>
    <property type="match status" value="1"/>
</dbReference>
<accession>A0A833RPK5</accession>
<feature type="region of interest" description="Disordered" evidence="1">
    <location>
        <begin position="51"/>
        <end position="73"/>
    </location>
</feature>
<feature type="compositionally biased region" description="Pro residues" evidence="1">
    <location>
        <begin position="62"/>
        <end position="71"/>
    </location>
</feature>
<protein>
    <submittedName>
        <fullName evidence="2">Protein HHL1</fullName>
    </submittedName>
</protein>
<dbReference type="PANTHER" id="PTHR48191:SF2">
    <property type="entry name" value="PROTEIN HHL1, CHLOROPLASTIC"/>
    <property type="match status" value="1"/>
</dbReference>
<dbReference type="InterPro" id="IPR045388">
    <property type="entry name" value="HHL1-like"/>
</dbReference>
<dbReference type="Proteomes" id="UP000623129">
    <property type="component" value="Unassembled WGS sequence"/>
</dbReference>
<dbReference type="EMBL" id="SWLB01000006">
    <property type="protein sequence ID" value="KAF3337954.1"/>
    <property type="molecule type" value="Genomic_DNA"/>
</dbReference>